<comment type="caution">
    <text evidence="3">The sequence shown here is derived from an EMBL/GenBank/DDBJ whole genome shotgun (WGS) entry which is preliminary data.</text>
</comment>
<dbReference type="InterPro" id="IPR037507">
    <property type="entry name" value="Ribosomal_mL59"/>
</dbReference>
<dbReference type="Pfam" id="PF18126">
    <property type="entry name" value="Mitoc_mL59"/>
    <property type="match status" value="1"/>
</dbReference>
<evidence type="ECO:0000259" key="2">
    <source>
        <dbReference type="Pfam" id="PF18126"/>
    </source>
</evidence>
<dbReference type="InterPro" id="IPR040922">
    <property type="entry name" value="Ribosomal_mL59_dom"/>
</dbReference>
<protein>
    <recommendedName>
        <fullName evidence="2">Large ribosomal subunit protein mL59 domain-containing protein</fullName>
    </recommendedName>
</protein>
<feature type="compositionally biased region" description="Low complexity" evidence="1">
    <location>
        <begin position="68"/>
        <end position="79"/>
    </location>
</feature>
<organism evidence="3 4">
    <name type="scientific">Neodothiora populina</name>
    <dbReference type="NCBI Taxonomy" id="2781224"/>
    <lineage>
        <taxon>Eukaryota</taxon>
        <taxon>Fungi</taxon>
        <taxon>Dikarya</taxon>
        <taxon>Ascomycota</taxon>
        <taxon>Pezizomycotina</taxon>
        <taxon>Dothideomycetes</taxon>
        <taxon>Dothideomycetidae</taxon>
        <taxon>Dothideales</taxon>
        <taxon>Dothioraceae</taxon>
        <taxon>Neodothiora</taxon>
    </lineage>
</organism>
<sequence>MASVTPTPQQLQRLALSLPSPLLTFFKKYPPQALSSTTASASAPQVKSLASNTSSADPNANTPTQVGTESTPAAASETSATYSLQPENPFLPWKNPVTLRWQPPTYSLRRQADLVKMAQKHNVLSLLPWSPKMPAEIERKRAEHGLRVKGTGVGQKVKGKLWERTLKGRLDERRKAMEAMPEMIRNWKERGHGRGLKKWPK</sequence>
<name>A0ABR3PBY4_9PEZI</name>
<dbReference type="GeneID" id="95980725"/>
<dbReference type="RefSeq" id="XP_069199947.1">
    <property type="nucleotide sequence ID" value="XM_069347075.1"/>
</dbReference>
<reference evidence="3 4" key="1">
    <citation type="submission" date="2024-07" db="EMBL/GenBank/DDBJ databases">
        <title>Draft sequence of the Neodothiora populina.</title>
        <authorList>
            <person name="Drown D.D."/>
            <person name="Schuette U.S."/>
            <person name="Buechlein A.B."/>
            <person name="Rusch D.R."/>
            <person name="Winton L.W."/>
            <person name="Adams G.A."/>
        </authorList>
    </citation>
    <scope>NUCLEOTIDE SEQUENCE [LARGE SCALE GENOMIC DNA]</scope>
    <source>
        <strain evidence="3 4">CPC 39397</strain>
    </source>
</reference>
<proteinExistence type="predicted"/>
<dbReference type="PANTHER" id="PTHR28041:SF1">
    <property type="entry name" value="LARGE RIBOSOMAL SUBUNIT PROTEIN ML59"/>
    <property type="match status" value="1"/>
</dbReference>
<dbReference type="EMBL" id="JBFMKM010000010">
    <property type="protein sequence ID" value="KAL1303672.1"/>
    <property type="molecule type" value="Genomic_DNA"/>
</dbReference>
<evidence type="ECO:0000313" key="3">
    <source>
        <dbReference type="EMBL" id="KAL1303672.1"/>
    </source>
</evidence>
<keyword evidence="4" id="KW-1185">Reference proteome</keyword>
<feature type="region of interest" description="Disordered" evidence="1">
    <location>
        <begin position="37"/>
        <end position="79"/>
    </location>
</feature>
<accession>A0ABR3PBY4</accession>
<feature type="compositionally biased region" description="Polar residues" evidence="1">
    <location>
        <begin position="48"/>
        <end position="67"/>
    </location>
</feature>
<evidence type="ECO:0000313" key="4">
    <source>
        <dbReference type="Proteomes" id="UP001562354"/>
    </source>
</evidence>
<evidence type="ECO:0000256" key="1">
    <source>
        <dbReference type="SAM" id="MobiDB-lite"/>
    </source>
</evidence>
<gene>
    <name evidence="3" type="ORF">AAFC00_007026</name>
</gene>
<dbReference type="Proteomes" id="UP001562354">
    <property type="component" value="Unassembled WGS sequence"/>
</dbReference>
<dbReference type="PANTHER" id="PTHR28041">
    <property type="entry name" value="54S RIBOSOMAL PROTEIN L25, MITOCHONDRIAL"/>
    <property type="match status" value="1"/>
</dbReference>
<feature type="domain" description="Large ribosomal subunit protein mL59" evidence="2">
    <location>
        <begin position="21"/>
        <end position="189"/>
    </location>
</feature>